<dbReference type="SUPFAM" id="SSF52540">
    <property type="entry name" value="P-loop containing nucleoside triphosphate hydrolases"/>
    <property type="match status" value="2"/>
</dbReference>
<dbReference type="GO" id="GO:0043531">
    <property type="term" value="F:ADP binding"/>
    <property type="evidence" value="ECO:0007669"/>
    <property type="project" value="InterPro"/>
</dbReference>
<dbReference type="Gene3D" id="3.40.50.300">
    <property type="entry name" value="P-loop containing nucleotide triphosphate hydrolases"/>
    <property type="match status" value="2"/>
</dbReference>
<dbReference type="PANTHER" id="PTHR46082:SF6">
    <property type="entry name" value="AAA+ ATPASE DOMAIN-CONTAINING PROTEIN-RELATED"/>
    <property type="match status" value="1"/>
</dbReference>
<dbReference type="InterPro" id="IPR011990">
    <property type="entry name" value="TPR-like_helical_dom_sf"/>
</dbReference>
<organism evidence="3 4">
    <name type="scientific">Actinoplanes nipponensis</name>
    <dbReference type="NCBI Taxonomy" id="135950"/>
    <lineage>
        <taxon>Bacteria</taxon>
        <taxon>Bacillati</taxon>
        <taxon>Actinomycetota</taxon>
        <taxon>Actinomycetes</taxon>
        <taxon>Micromonosporales</taxon>
        <taxon>Micromonosporaceae</taxon>
        <taxon>Actinoplanes</taxon>
    </lineage>
</organism>
<reference evidence="3" key="1">
    <citation type="submission" date="2021-01" db="EMBL/GenBank/DDBJ databases">
        <title>Whole genome shotgun sequence of Actinoplanes nipponensis NBRC 14063.</title>
        <authorList>
            <person name="Komaki H."/>
            <person name="Tamura T."/>
        </authorList>
    </citation>
    <scope>NUCLEOTIDE SEQUENCE</scope>
    <source>
        <strain evidence="3">NBRC 14063</strain>
    </source>
</reference>
<dbReference type="InterPro" id="IPR002182">
    <property type="entry name" value="NB-ARC"/>
</dbReference>
<evidence type="ECO:0000259" key="2">
    <source>
        <dbReference type="Pfam" id="PF01656"/>
    </source>
</evidence>
<evidence type="ECO:0000313" key="4">
    <source>
        <dbReference type="Proteomes" id="UP000647172"/>
    </source>
</evidence>
<protein>
    <recommendedName>
        <fullName evidence="5">MinD-like ATPase involved in chromosome partitioning or flagellar assembly</fullName>
    </recommendedName>
</protein>
<dbReference type="Gene3D" id="1.25.40.10">
    <property type="entry name" value="Tetratricopeptide repeat domain"/>
    <property type="match status" value="2"/>
</dbReference>
<comment type="caution">
    <text evidence="3">The sequence shown here is derived from an EMBL/GenBank/DDBJ whole genome shotgun (WGS) entry which is preliminary data.</text>
</comment>
<dbReference type="PANTHER" id="PTHR46082">
    <property type="entry name" value="ATP/GTP-BINDING PROTEIN-RELATED"/>
    <property type="match status" value="1"/>
</dbReference>
<accession>A0A919JHI4</accession>
<proteinExistence type="predicted"/>
<gene>
    <name evidence="3" type="ORF">Ani05nite_31110</name>
</gene>
<name>A0A919JHI4_9ACTN</name>
<dbReference type="SUPFAM" id="SSF48452">
    <property type="entry name" value="TPR-like"/>
    <property type="match status" value="2"/>
</dbReference>
<feature type="domain" description="NB-ARC" evidence="1">
    <location>
        <begin position="495"/>
        <end position="648"/>
    </location>
</feature>
<dbReference type="Pfam" id="PF01656">
    <property type="entry name" value="CbiA"/>
    <property type="match status" value="1"/>
</dbReference>
<evidence type="ECO:0000259" key="1">
    <source>
        <dbReference type="Pfam" id="PF00931"/>
    </source>
</evidence>
<keyword evidence="4" id="KW-1185">Reference proteome</keyword>
<evidence type="ECO:0000313" key="3">
    <source>
        <dbReference type="EMBL" id="GIE49577.1"/>
    </source>
</evidence>
<dbReference type="NCBIfam" id="NF047398">
    <property type="entry name" value="AAA_KGGVGR"/>
    <property type="match status" value="1"/>
</dbReference>
<sequence>MSAPVDRSDGQIVTFYSYKGGTGRTMALANIAWILAASGYRVLTVDWDLESPGLHRYFHPFLRDKELHETDGVIEMIRRFSEATLGGEADLDIAELADFREYAVSLEWDFGTGCLDLIGAGRQGPQYSAIVSTFDWDSFWAAHGSAFFDELRHQMRSGYDFVFLDSRTGLSDTAGICTVQMPSTVVSCFTLNTQSIEGSVAVARSILKAREQRDAPAPRILPVPTRVEDGEQRRLERGRAYAHRSFNPFLAASGIDDAVEYWGSVELPYRTFYAYEEILSTFGDQPRQENSLLAPYVRLARRIAGHPVAAPVVEEGVRQRVIRMFERSEPVEPSRILINYVPLDRIYAEWLSEQLSRCGHHPVRHFAGTDLPDLDTVDRLITLVSRDYETFPENDRLAQALLQRDTPDDVFAVAVQTASVSLPDQLRRYPSVDLTRHSGDRVLELVLNELRIQPDGSRASYEEPEEGVRYPRVRADLWNLQLARNAAFSGRNLLLEALRDQLLATENVDGGRIALEGINGVGKTQIALEYAYRFAAAYDIVWWVSAEQTDRVRTSLAELAERLGIPGDAEAQVAEVREWLRQGKPSARWLIVLDNADSPEELYDFLPTGTGHVIVTSRNPHWSEKYHLPRLDVNVFARGESIELLRRRVDGLSHDDADRIADALGDLPLALEQAAAWLALTGSSATEYLAELGARTARLLDQQAPPNQPSTTASVRLSYDRLRAKSPAAARLLELFAFLAPEAIPFRLLEGERLSDHLAGIDPAMHDPLLQRTLISVIGRYSLARVNTAVGGAVVHRLTQGIIRDSLSAEEQAATRDELWRILAGVKRPPREDSDNWPIYEELRAHLEASGAIESPRPEVRTLFLELAGYLRHRGDFIGAEDLIARVQTRWRELFGEDDVLTMRLQSERGNTARERGHVTRAYEIDRDVVERMTTVLGAEHPYTLLAANGLAGTLRAQGEFARARDIDEKTVPLVRDVFGRNSDRTLLHQNNLALSLWLTGDYSEALAASRQVLDSGRRLLSTKDYRLTLFADNHARYLQAAGRHRDARDILEPLVAQRRESAPDAVLTWRAAVNLAAALRLTTGTTRDRLIAEEAYERLGELVGSQHPETMAAETEMMFGLWAQGRVETARKHAQRVSDFYRDRRGPKHPFALVTAANLAMVERANGDLTTSRSRAEEAATGLKAVLGPAHPWTLTAQTSAATGRLRLGLVEEAYVLDQEVHRRLSEQLGDRHPSTLAAEVNLALSGRERREGPQARAELQKAKHRCAELLSLTHPYTVAADEARRIDVTIDLPPT</sequence>
<dbReference type="Pfam" id="PF13424">
    <property type="entry name" value="TPR_12"/>
    <property type="match status" value="1"/>
</dbReference>
<evidence type="ECO:0008006" key="5">
    <source>
        <dbReference type="Google" id="ProtNLM"/>
    </source>
</evidence>
<dbReference type="Pfam" id="PF00931">
    <property type="entry name" value="NB-ARC"/>
    <property type="match status" value="1"/>
</dbReference>
<feature type="domain" description="CobQ/CobB/MinD/ParA nucleotide binding" evidence="2">
    <location>
        <begin position="14"/>
        <end position="230"/>
    </location>
</feature>
<dbReference type="InterPro" id="IPR002586">
    <property type="entry name" value="CobQ/CobB/MinD/ParA_Nub-bd_dom"/>
</dbReference>
<dbReference type="Pfam" id="PF13374">
    <property type="entry name" value="TPR_10"/>
    <property type="match status" value="1"/>
</dbReference>
<dbReference type="InterPro" id="IPR053137">
    <property type="entry name" value="NLR-like"/>
</dbReference>
<dbReference type="InterPro" id="IPR027417">
    <property type="entry name" value="P-loop_NTPase"/>
</dbReference>
<dbReference type="Proteomes" id="UP000647172">
    <property type="component" value="Unassembled WGS sequence"/>
</dbReference>
<dbReference type="RefSeq" id="WP_203768983.1">
    <property type="nucleotide sequence ID" value="NZ_BAAAYJ010000080.1"/>
</dbReference>
<dbReference type="NCBIfam" id="NF040586">
    <property type="entry name" value="FxSxx_TPR"/>
    <property type="match status" value="1"/>
</dbReference>
<dbReference type="EMBL" id="BOMQ01000036">
    <property type="protein sequence ID" value="GIE49577.1"/>
    <property type="molecule type" value="Genomic_DNA"/>
</dbReference>